<name>A0A8H7IVN8_9PLEO</name>
<dbReference type="SUPFAM" id="SSF54768">
    <property type="entry name" value="dsRNA-binding domain-like"/>
    <property type="match status" value="2"/>
</dbReference>
<dbReference type="Proteomes" id="UP000651452">
    <property type="component" value="Unassembled WGS sequence"/>
</dbReference>
<protein>
    <recommendedName>
        <fullName evidence="4">DRBM domain-containing protein</fullName>
    </recommendedName>
</protein>
<organism evidence="2 3">
    <name type="scientific">Ascochyta lentis</name>
    <dbReference type="NCBI Taxonomy" id="205686"/>
    <lineage>
        <taxon>Eukaryota</taxon>
        <taxon>Fungi</taxon>
        <taxon>Dikarya</taxon>
        <taxon>Ascomycota</taxon>
        <taxon>Pezizomycotina</taxon>
        <taxon>Dothideomycetes</taxon>
        <taxon>Pleosporomycetidae</taxon>
        <taxon>Pleosporales</taxon>
        <taxon>Pleosporineae</taxon>
        <taxon>Didymellaceae</taxon>
        <taxon>Ascochyta</taxon>
    </lineage>
</organism>
<evidence type="ECO:0008006" key="4">
    <source>
        <dbReference type="Google" id="ProtNLM"/>
    </source>
</evidence>
<reference evidence="2" key="1">
    <citation type="submission" date="2018-12" db="EMBL/GenBank/DDBJ databases">
        <authorList>
            <person name="Syme R.A."/>
            <person name="Farfan-Caceres L."/>
            <person name="Lichtenzveig J."/>
        </authorList>
    </citation>
    <scope>NUCLEOTIDE SEQUENCE</scope>
    <source>
        <strain evidence="2">Al4</strain>
    </source>
</reference>
<accession>A0A8H7IVN8</accession>
<comment type="caution">
    <text evidence="2">The sequence shown here is derived from an EMBL/GenBank/DDBJ whole genome shotgun (WGS) entry which is preliminary data.</text>
</comment>
<evidence type="ECO:0000313" key="3">
    <source>
        <dbReference type="Proteomes" id="UP000651452"/>
    </source>
</evidence>
<keyword evidence="3" id="KW-1185">Reference proteome</keyword>
<evidence type="ECO:0000313" key="2">
    <source>
        <dbReference type="EMBL" id="KAF9691993.1"/>
    </source>
</evidence>
<feature type="compositionally biased region" description="Basic and acidic residues" evidence="1">
    <location>
        <begin position="70"/>
        <end position="81"/>
    </location>
</feature>
<dbReference type="Gene3D" id="3.30.160.20">
    <property type="match status" value="1"/>
</dbReference>
<feature type="compositionally biased region" description="Low complexity" evidence="1">
    <location>
        <begin position="367"/>
        <end position="377"/>
    </location>
</feature>
<dbReference type="CDD" id="cd00048">
    <property type="entry name" value="DSRM_SF"/>
    <property type="match status" value="1"/>
</dbReference>
<feature type="compositionally biased region" description="Polar residues" evidence="1">
    <location>
        <begin position="83"/>
        <end position="93"/>
    </location>
</feature>
<dbReference type="AlphaFoldDB" id="A0A8H7IVN8"/>
<feature type="region of interest" description="Disordered" evidence="1">
    <location>
        <begin position="44"/>
        <end position="93"/>
    </location>
</feature>
<feature type="region of interest" description="Disordered" evidence="1">
    <location>
        <begin position="237"/>
        <end position="262"/>
    </location>
</feature>
<evidence type="ECO:0000256" key="1">
    <source>
        <dbReference type="SAM" id="MobiDB-lite"/>
    </source>
</evidence>
<feature type="compositionally biased region" description="Polar residues" evidence="1">
    <location>
        <begin position="49"/>
        <end position="59"/>
    </location>
</feature>
<sequence length="510" mass="55157">MQASPTKLALLPSKRLLRFYVDMCAAGDNSREYLILPSSPLTQLSTSQGANSAHPTSRPDTPRFHKPANRKAEDTNMEVDRPTQPTTLASAHTGGNATIAAPLNGVYSLDDFLATHQAEHDAHAATREAANAPPAKKTKKSHGSTPQPVAVGARSSKHTILLHEKYQTLAIPQPVFTFGGSSDTRWTVEVSFPGLANAEELQGLKQDGRFNSKQEAKEAASKTALAILEELEQAGRVTKAGKAQKPKGQPAYHAPKEKEEPGENYVGQLLEFQRSMSAPQPTYTDYQLGARWACLMDIEGHPTPFGSLDSLFGSKKTARQHAASCAVSHFKSQGLWPEEYSGVGGIKKRKPAPANDTSSSLDERKASVASSSPGSGSATQQVASLAVLLNLGTPEWRFTHENPTVPDIHTVSCYFKNGGAHEGPIGEVRNIFGKKRAKDECARLTLQYLSELREKREEVGRRMMAGIVGGEHVANVAVGKAVDSEASMADGEVMREMKDELDVYEDAMEF</sequence>
<gene>
    <name evidence="2" type="ORF">EKO04_009882</name>
</gene>
<dbReference type="OrthoDB" id="5222339at2759"/>
<feature type="region of interest" description="Disordered" evidence="1">
    <location>
        <begin position="341"/>
        <end position="377"/>
    </location>
</feature>
<proteinExistence type="predicted"/>
<reference evidence="2" key="2">
    <citation type="submission" date="2020-09" db="EMBL/GenBank/DDBJ databases">
        <title>Reference genome assembly for Australian Ascochyta lentis isolate Al4.</title>
        <authorList>
            <person name="Lee R.C."/>
            <person name="Farfan-Caceres L.M."/>
            <person name="Debler J.W."/>
            <person name="Williams A.H."/>
            <person name="Henares B.M."/>
        </authorList>
    </citation>
    <scope>NUCLEOTIDE SEQUENCE</scope>
    <source>
        <strain evidence="2">Al4</strain>
    </source>
</reference>
<dbReference type="EMBL" id="RZGK01000019">
    <property type="protein sequence ID" value="KAF9691993.1"/>
    <property type="molecule type" value="Genomic_DNA"/>
</dbReference>
<feature type="region of interest" description="Disordered" evidence="1">
    <location>
        <begin position="119"/>
        <end position="155"/>
    </location>
</feature>